<evidence type="ECO:0000256" key="1">
    <source>
        <dbReference type="ARBA" id="ARBA00001947"/>
    </source>
</evidence>
<dbReference type="GO" id="GO:0000721">
    <property type="term" value="F:(R,R)-butanediol dehydrogenase activity"/>
    <property type="evidence" value="ECO:0007669"/>
    <property type="project" value="TreeGrafter"/>
</dbReference>
<dbReference type="Proteomes" id="UP000799772">
    <property type="component" value="Unassembled WGS sequence"/>
</dbReference>
<comment type="cofactor">
    <cofactor evidence="1 6">
        <name>Zn(2+)</name>
        <dbReference type="ChEBI" id="CHEBI:29105"/>
    </cofactor>
</comment>
<name>A0A9P4M5A1_9PEZI</name>
<dbReference type="InterPro" id="IPR036291">
    <property type="entry name" value="NAD(P)-bd_dom_sf"/>
</dbReference>
<comment type="caution">
    <text evidence="8">The sequence shown here is derived from an EMBL/GenBank/DDBJ whole genome shotgun (WGS) entry which is preliminary data.</text>
</comment>
<keyword evidence="3 6" id="KW-0479">Metal-binding</keyword>
<dbReference type="InterPro" id="IPR013154">
    <property type="entry name" value="ADH-like_N"/>
</dbReference>
<sequence>MRAARYYGIEDVRVEEVPEPECGRGQVKIAPAFVGICGTDLHEYIGGPTFAPTKPHPLTNESIPIIIGHEFSGVVTAVGSDVNDLSVGQNVVVCPTISCGSCPACKNGIDNACPKQGFIGLSGGGGGLSEALVAPRSKVLPLPDNVPLDIGALVEPLAVAWHAVSAAGDKVGPETTALVLGGGPIGLAVVQCLKAKNVKSVIVSEVAARRQQFAKDMGADYVLNPTEIDVVTKSAEISGVDGPDFVFDAAGVPASLKTACTAVRTRGTVVNIAIWEKETPFQPNMMVFREVNYKGVLAYNLSDFEAVIENIKKGAMKPEQMITSKIKLEDLVSQGYMPLIKEKDKHVKILVDIKA</sequence>
<dbReference type="GO" id="GO:0008270">
    <property type="term" value="F:zinc ion binding"/>
    <property type="evidence" value="ECO:0007669"/>
    <property type="project" value="InterPro"/>
</dbReference>
<dbReference type="SUPFAM" id="SSF50129">
    <property type="entry name" value="GroES-like"/>
    <property type="match status" value="1"/>
</dbReference>
<dbReference type="Pfam" id="PF00107">
    <property type="entry name" value="ADH_zinc_N"/>
    <property type="match status" value="1"/>
</dbReference>
<evidence type="ECO:0000256" key="4">
    <source>
        <dbReference type="ARBA" id="ARBA00022833"/>
    </source>
</evidence>
<dbReference type="Pfam" id="PF08240">
    <property type="entry name" value="ADH_N"/>
    <property type="match status" value="1"/>
</dbReference>
<feature type="domain" description="Enoyl reductase (ER)" evidence="7">
    <location>
        <begin position="8"/>
        <end position="351"/>
    </location>
</feature>
<keyword evidence="9" id="KW-1185">Reference proteome</keyword>
<dbReference type="OrthoDB" id="3941538at2759"/>
<evidence type="ECO:0000259" key="7">
    <source>
        <dbReference type="SMART" id="SM00829"/>
    </source>
</evidence>
<evidence type="ECO:0000256" key="5">
    <source>
        <dbReference type="ARBA" id="ARBA00023002"/>
    </source>
</evidence>
<dbReference type="PANTHER" id="PTHR43161">
    <property type="entry name" value="SORBITOL DEHYDROGENASE"/>
    <property type="match status" value="1"/>
</dbReference>
<dbReference type="SMART" id="SM00829">
    <property type="entry name" value="PKS_ER"/>
    <property type="match status" value="1"/>
</dbReference>
<dbReference type="GO" id="GO:0034079">
    <property type="term" value="P:butanediol biosynthetic process"/>
    <property type="evidence" value="ECO:0007669"/>
    <property type="project" value="TreeGrafter"/>
</dbReference>
<proteinExistence type="inferred from homology"/>
<dbReference type="SUPFAM" id="SSF51735">
    <property type="entry name" value="NAD(P)-binding Rossmann-fold domains"/>
    <property type="match status" value="1"/>
</dbReference>
<dbReference type="InterPro" id="IPR002328">
    <property type="entry name" value="ADH_Zn_CS"/>
</dbReference>
<evidence type="ECO:0000313" key="9">
    <source>
        <dbReference type="Proteomes" id="UP000799772"/>
    </source>
</evidence>
<evidence type="ECO:0000313" key="8">
    <source>
        <dbReference type="EMBL" id="KAF2095097.1"/>
    </source>
</evidence>
<dbReference type="InterPro" id="IPR020843">
    <property type="entry name" value="ER"/>
</dbReference>
<keyword evidence="4 6" id="KW-0862">Zinc</keyword>
<organism evidence="8 9">
    <name type="scientific">Rhizodiscina lignyota</name>
    <dbReference type="NCBI Taxonomy" id="1504668"/>
    <lineage>
        <taxon>Eukaryota</taxon>
        <taxon>Fungi</taxon>
        <taxon>Dikarya</taxon>
        <taxon>Ascomycota</taxon>
        <taxon>Pezizomycotina</taxon>
        <taxon>Dothideomycetes</taxon>
        <taxon>Pleosporomycetidae</taxon>
        <taxon>Aulographales</taxon>
        <taxon>Rhizodiscinaceae</taxon>
        <taxon>Rhizodiscina</taxon>
    </lineage>
</organism>
<accession>A0A9P4M5A1</accession>
<dbReference type="PANTHER" id="PTHR43161:SF23">
    <property type="entry name" value="(R,R)-BUTANEDIOL DEHYDROGENASE-RELATED"/>
    <property type="match status" value="1"/>
</dbReference>
<evidence type="ECO:0000256" key="3">
    <source>
        <dbReference type="ARBA" id="ARBA00022723"/>
    </source>
</evidence>
<reference evidence="8" key="1">
    <citation type="journal article" date="2020" name="Stud. Mycol.">
        <title>101 Dothideomycetes genomes: a test case for predicting lifestyles and emergence of pathogens.</title>
        <authorList>
            <person name="Haridas S."/>
            <person name="Albert R."/>
            <person name="Binder M."/>
            <person name="Bloem J."/>
            <person name="Labutti K."/>
            <person name="Salamov A."/>
            <person name="Andreopoulos B."/>
            <person name="Baker S."/>
            <person name="Barry K."/>
            <person name="Bills G."/>
            <person name="Bluhm B."/>
            <person name="Cannon C."/>
            <person name="Castanera R."/>
            <person name="Culley D."/>
            <person name="Daum C."/>
            <person name="Ezra D."/>
            <person name="Gonzalez J."/>
            <person name="Henrissat B."/>
            <person name="Kuo A."/>
            <person name="Liang C."/>
            <person name="Lipzen A."/>
            <person name="Lutzoni F."/>
            <person name="Magnuson J."/>
            <person name="Mondo S."/>
            <person name="Nolan M."/>
            <person name="Ohm R."/>
            <person name="Pangilinan J."/>
            <person name="Park H.-J."/>
            <person name="Ramirez L."/>
            <person name="Alfaro M."/>
            <person name="Sun H."/>
            <person name="Tritt A."/>
            <person name="Yoshinaga Y."/>
            <person name="Zwiers L.-H."/>
            <person name="Turgeon B."/>
            <person name="Goodwin S."/>
            <person name="Spatafora J."/>
            <person name="Crous P."/>
            <person name="Grigoriev I."/>
        </authorList>
    </citation>
    <scope>NUCLEOTIDE SEQUENCE</scope>
    <source>
        <strain evidence="8">CBS 133067</strain>
    </source>
</reference>
<comment type="similarity">
    <text evidence="2 6">Belongs to the zinc-containing alcohol dehydrogenase family.</text>
</comment>
<dbReference type="AlphaFoldDB" id="A0A9P4M5A1"/>
<evidence type="ECO:0000256" key="6">
    <source>
        <dbReference type="RuleBase" id="RU361277"/>
    </source>
</evidence>
<protein>
    <submittedName>
        <fullName evidence="8">GroES-like protein</fullName>
    </submittedName>
</protein>
<dbReference type="InterPro" id="IPR011032">
    <property type="entry name" value="GroES-like_sf"/>
</dbReference>
<dbReference type="PROSITE" id="PS00059">
    <property type="entry name" value="ADH_ZINC"/>
    <property type="match status" value="1"/>
</dbReference>
<evidence type="ECO:0000256" key="2">
    <source>
        <dbReference type="ARBA" id="ARBA00008072"/>
    </source>
</evidence>
<dbReference type="Gene3D" id="3.90.180.10">
    <property type="entry name" value="Medium-chain alcohol dehydrogenases, catalytic domain"/>
    <property type="match status" value="1"/>
</dbReference>
<dbReference type="GO" id="GO:0005737">
    <property type="term" value="C:cytoplasm"/>
    <property type="evidence" value="ECO:0007669"/>
    <property type="project" value="TreeGrafter"/>
</dbReference>
<dbReference type="CDD" id="cd08233">
    <property type="entry name" value="butanediol_DH_like"/>
    <property type="match status" value="1"/>
</dbReference>
<dbReference type="InterPro" id="IPR013149">
    <property type="entry name" value="ADH-like_C"/>
</dbReference>
<dbReference type="EMBL" id="ML978132">
    <property type="protein sequence ID" value="KAF2095097.1"/>
    <property type="molecule type" value="Genomic_DNA"/>
</dbReference>
<dbReference type="Gene3D" id="3.40.50.720">
    <property type="entry name" value="NAD(P)-binding Rossmann-like Domain"/>
    <property type="match status" value="1"/>
</dbReference>
<gene>
    <name evidence="8" type="ORF">NA57DRAFT_68102</name>
</gene>
<keyword evidence="5" id="KW-0560">Oxidoreductase</keyword>